<dbReference type="Gene3D" id="1.25.40.10">
    <property type="entry name" value="Tetratricopeptide repeat domain"/>
    <property type="match status" value="4"/>
</dbReference>
<evidence type="ECO:0000256" key="4">
    <source>
        <dbReference type="SAM" id="MobiDB-lite"/>
    </source>
</evidence>
<dbReference type="InterPro" id="IPR011990">
    <property type="entry name" value="TPR-like_helical_dom_sf"/>
</dbReference>
<gene>
    <name evidence="5" type="ORF">GH714_024960</name>
</gene>
<dbReference type="PANTHER" id="PTHR47859:SF1">
    <property type="entry name" value="PENTATRICOPEPTIDE REPEAT-CONTAINING PROTEIN"/>
    <property type="match status" value="1"/>
</dbReference>
<organism evidence="5 6">
    <name type="scientific">Hevea brasiliensis</name>
    <name type="common">Para rubber tree</name>
    <name type="synonym">Siphonia brasiliensis</name>
    <dbReference type="NCBI Taxonomy" id="3981"/>
    <lineage>
        <taxon>Eukaryota</taxon>
        <taxon>Viridiplantae</taxon>
        <taxon>Streptophyta</taxon>
        <taxon>Embryophyta</taxon>
        <taxon>Tracheophyta</taxon>
        <taxon>Spermatophyta</taxon>
        <taxon>Magnoliopsida</taxon>
        <taxon>eudicotyledons</taxon>
        <taxon>Gunneridae</taxon>
        <taxon>Pentapetalae</taxon>
        <taxon>rosids</taxon>
        <taxon>fabids</taxon>
        <taxon>Malpighiales</taxon>
        <taxon>Euphorbiaceae</taxon>
        <taxon>Crotonoideae</taxon>
        <taxon>Micrandreae</taxon>
        <taxon>Hevea</taxon>
    </lineage>
</organism>
<evidence type="ECO:0000313" key="5">
    <source>
        <dbReference type="EMBL" id="KAF2301478.1"/>
    </source>
</evidence>
<dbReference type="Pfam" id="PF13812">
    <property type="entry name" value="PPR_3"/>
    <property type="match status" value="3"/>
</dbReference>
<feature type="repeat" description="PPR" evidence="2">
    <location>
        <begin position="688"/>
        <end position="722"/>
    </location>
</feature>
<dbReference type="PROSITE" id="PS51375">
    <property type="entry name" value="PPR"/>
    <property type="match status" value="1"/>
</dbReference>
<sequence>MSMNSIVKRSLGEAKSRHRKPPGKAPSTRRCLGEDVQDDGILLHLPLPSHYMVDVLPDTALLYIGLSELGLFEKLSESMRRSLGRVPLWSIADLFSKSKLLKHGQINVAGELGFCRSIATSVGGAILGYGKELTTNSIQKQIVDALDLGDRGRASNLLSDLGHANKSLRAADFVDIFRYCARSPDPLFAMEIWNVMQEKQIPLNNISCLFMTQALCKGGYLKEALNLINVIGEKYGTSPSLAVYNSFLGACAKLCNIVYADQCLDLMERKTMGKNEVTYTELLKLAVCKQNLSAVHEIWKDYIKYYSPSISSLKKFIWSFTRLRDISSAYQALQHMVALALQGNTSITSTAEGRLYSSRLDIPIPSNVELGLQRFDMKEFDEQFDPVKVDPCTRSIEWSTISKIGKEVDSSGIVGLDKTKCVPAMKVLRPSFTDVIYACAQNQNYRLAEQLMIQMQNLGVQPSSHTYDGFIRAVISGRGISEGIKVLEIMQERNLKPNNSTLATLSIACCQVLELDLAENLLDQISDYQYQHPYNRFLEACDTMEQPERAIRMWAKMKQLKIQPNIWTYELLFSLFGNVNAPYEDGNMLSRADSAKRIKAIEMDMTKNGVQHSHLSMKNLLKAFGAEGMVRELIEYLHSAEYLFYRSNTYLGTPIYNTVLHSLVEANECYKSASALLSLMLRDGFYPQAATYTALIKNLLDDGNFDEALKLLDLGSSEGIQPDVLLYNSILKKAYEKARKLEAQLDEQMNSYRKLVSAKASTKVDAAENDLESGLDRLLKQLQQVNSQMQAWVSSGGSEMVSHTLIRHQEILQDLTQEFHRLRASLRAKQEHASLLEDFREFDRTRLDLEGGVGSTEQALLKEHASISRSTGQTDNVISQAQATLGALVLQRSTFGGINSKLSNVSSRLPTV</sequence>
<keyword evidence="3" id="KW-0175">Coiled coil</keyword>
<evidence type="ECO:0000313" key="6">
    <source>
        <dbReference type="Proteomes" id="UP000467840"/>
    </source>
</evidence>
<evidence type="ECO:0000256" key="3">
    <source>
        <dbReference type="SAM" id="Coils"/>
    </source>
</evidence>
<dbReference type="Proteomes" id="UP000467840">
    <property type="component" value="Chromosome 4"/>
</dbReference>
<dbReference type="NCBIfam" id="TIGR00756">
    <property type="entry name" value="PPR"/>
    <property type="match status" value="1"/>
</dbReference>
<dbReference type="EMBL" id="JAAGAX010000010">
    <property type="protein sequence ID" value="KAF2301478.1"/>
    <property type="molecule type" value="Genomic_DNA"/>
</dbReference>
<proteinExistence type="predicted"/>
<evidence type="ECO:0008006" key="7">
    <source>
        <dbReference type="Google" id="ProtNLM"/>
    </source>
</evidence>
<dbReference type="InterPro" id="IPR002885">
    <property type="entry name" value="PPR_rpt"/>
</dbReference>
<evidence type="ECO:0000256" key="2">
    <source>
        <dbReference type="PROSITE-ProRule" id="PRU00708"/>
    </source>
</evidence>
<dbReference type="AlphaFoldDB" id="A0A6A6LMJ1"/>
<keyword evidence="1" id="KW-0677">Repeat</keyword>
<protein>
    <recommendedName>
        <fullName evidence="7">Pentacotripeptide-repeat region of PRORP domain-containing protein</fullName>
    </recommendedName>
</protein>
<accession>A0A6A6LMJ1</accession>
<feature type="coiled-coil region" evidence="3">
    <location>
        <begin position="731"/>
        <end position="788"/>
    </location>
</feature>
<reference evidence="5 6" key="1">
    <citation type="journal article" date="2020" name="Mol. Plant">
        <title>The Chromosome-Based Rubber Tree Genome Provides New Insights into Spurge Genome Evolution and Rubber Biosynthesis.</title>
        <authorList>
            <person name="Liu J."/>
            <person name="Shi C."/>
            <person name="Shi C.C."/>
            <person name="Li W."/>
            <person name="Zhang Q.J."/>
            <person name="Zhang Y."/>
            <person name="Li K."/>
            <person name="Lu H.F."/>
            <person name="Shi C."/>
            <person name="Zhu S.T."/>
            <person name="Xiao Z.Y."/>
            <person name="Nan H."/>
            <person name="Yue Y."/>
            <person name="Zhu X.G."/>
            <person name="Wu Y."/>
            <person name="Hong X.N."/>
            <person name="Fan G.Y."/>
            <person name="Tong Y."/>
            <person name="Zhang D."/>
            <person name="Mao C.L."/>
            <person name="Liu Y.L."/>
            <person name="Hao S.J."/>
            <person name="Liu W.Q."/>
            <person name="Lv M.Q."/>
            <person name="Zhang H.B."/>
            <person name="Liu Y."/>
            <person name="Hu-Tang G.R."/>
            <person name="Wang J.P."/>
            <person name="Wang J.H."/>
            <person name="Sun Y.H."/>
            <person name="Ni S.B."/>
            <person name="Chen W.B."/>
            <person name="Zhang X.C."/>
            <person name="Jiao Y.N."/>
            <person name="Eichler E.E."/>
            <person name="Li G.H."/>
            <person name="Liu X."/>
            <person name="Gao L.Z."/>
        </authorList>
    </citation>
    <scope>NUCLEOTIDE SEQUENCE [LARGE SCALE GENOMIC DNA]</scope>
    <source>
        <strain evidence="6">cv. GT1</strain>
        <tissue evidence="5">Leaf</tissue>
    </source>
</reference>
<dbReference type="PANTHER" id="PTHR47859">
    <property type="entry name" value="PENTATRICOPEPTIDE REPEAT-CONTAINING PROTEIN"/>
    <property type="match status" value="1"/>
</dbReference>
<evidence type="ECO:0000256" key="1">
    <source>
        <dbReference type="ARBA" id="ARBA00022737"/>
    </source>
</evidence>
<feature type="region of interest" description="Disordered" evidence="4">
    <location>
        <begin position="1"/>
        <end position="31"/>
    </location>
</feature>
<comment type="caution">
    <text evidence="5">The sequence shown here is derived from an EMBL/GenBank/DDBJ whole genome shotgun (WGS) entry which is preliminary data.</text>
</comment>
<dbReference type="Pfam" id="PF12352">
    <property type="entry name" value="V-SNARE_C"/>
    <property type="match status" value="1"/>
</dbReference>
<name>A0A6A6LMJ1_HEVBR</name>
<keyword evidence="6" id="KW-1185">Reference proteome</keyword>